<dbReference type="Proteomes" id="UP000298030">
    <property type="component" value="Unassembled WGS sequence"/>
</dbReference>
<dbReference type="SMART" id="SM00248">
    <property type="entry name" value="ANK"/>
    <property type="match status" value="4"/>
</dbReference>
<dbReference type="PROSITE" id="PS50088">
    <property type="entry name" value="ANK_REPEAT"/>
    <property type="match status" value="3"/>
</dbReference>
<dbReference type="PANTHER" id="PTHR24198">
    <property type="entry name" value="ANKYRIN REPEAT AND PROTEIN KINASE DOMAIN-CONTAINING PROTEIN"/>
    <property type="match status" value="1"/>
</dbReference>
<dbReference type="PANTHER" id="PTHR24198:SF165">
    <property type="entry name" value="ANKYRIN REPEAT-CONTAINING PROTEIN-RELATED"/>
    <property type="match status" value="1"/>
</dbReference>
<keyword evidence="2 3" id="KW-0040">ANK repeat</keyword>
<dbReference type="Pfam" id="PF00023">
    <property type="entry name" value="Ank"/>
    <property type="match status" value="1"/>
</dbReference>
<dbReference type="InterPro" id="IPR002110">
    <property type="entry name" value="Ankyrin_rpt"/>
</dbReference>
<feature type="repeat" description="ANK" evidence="3">
    <location>
        <begin position="97"/>
        <end position="129"/>
    </location>
</feature>
<gene>
    <name evidence="4" type="ORF">FA13DRAFT_1637166</name>
</gene>
<dbReference type="SUPFAM" id="SSF48403">
    <property type="entry name" value="Ankyrin repeat"/>
    <property type="match status" value="1"/>
</dbReference>
<protein>
    <submittedName>
        <fullName evidence="4">Ankyrin</fullName>
    </submittedName>
</protein>
<evidence type="ECO:0000256" key="1">
    <source>
        <dbReference type="ARBA" id="ARBA00022737"/>
    </source>
</evidence>
<feature type="repeat" description="ANK" evidence="3">
    <location>
        <begin position="64"/>
        <end position="96"/>
    </location>
</feature>
<proteinExistence type="predicted"/>
<dbReference type="Pfam" id="PF12796">
    <property type="entry name" value="Ank_2"/>
    <property type="match status" value="1"/>
</dbReference>
<name>A0A4Y7SVC0_COPMI</name>
<organism evidence="4 5">
    <name type="scientific">Coprinellus micaceus</name>
    <name type="common">Glistening ink-cap mushroom</name>
    <name type="synonym">Coprinus micaceus</name>
    <dbReference type="NCBI Taxonomy" id="71717"/>
    <lineage>
        <taxon>Eukaryota</taxon>
        <taxon>Fungi</taxon>
        <taxon>Dikarya</taxon>
        <taxon>Basidiomycota</taxon>
        <taxon>Agaricomycotina</taxon>
        <taxon>Agaricomycetes</taxon>
        <taxon>Agaricomycetidae</taxon>
        <taxon>Agaricales</taxon>
        <taxon>Agaricineae</taxon>
        <taxon>Psathyrellaceae</taxon>
        <taxon>Coprinellus</taxon>
    </lineage>
</organism>
<feature type="non-terminal residue" evidence="4">
    <location>
        <position position="1"/>
    </location>
</feature>
<dbReference type="STRING" id="71717.A0A4Y7SVC0"/>
<reference evidence="4 5" key="1">
    <citation type="journal article" date="2019" name="Nat. Ecol. Evol.">
        <title>Megaphylogeny resolves global patterns of mushroom evolution.</title>
        <authorList>
            <person name="Varga T."/>
            <person name="Krizsan K."/>
            <person name="Foldi C."/>
            <person name="Dima B."/>
            <person name="Sanchez-Garcia M."/>
            <person name="Sanchez-Ramirez S."/>
            <person name="Szollosi G.J."/>
            <person name="Szarkandi J.G."/>
            <person name="Papp V."/>
            <person name="Albert L."/>
            <person name="Andreopoulos W."/>
            <person name="Angelini C."/>
            <person name="Antonin V."/>
            <person name="Barry K.W."/>
            <person name="Bougher N.L."/>
            <person name="Buchanan P."/>
            <person name="Buyck B."/>
            <person name="Bense V."/>
            <person name="Catcheside P."/>
            <person name="Chovatia M."/>
            <person name="Cooper J."/>
            <person name="Damon W."/>
            <person name="Desjardin D."/>
            <person name="Finy P."/>
            <person name="Geml J."/>
            <person name="Haridas S."/>
            <person name="Hughes K."/>
            <person name="Justo A."/>
            <person name="Karasinski D."/>
            <person name="Kautmanova I."/>
            <person name="Kiss B."/>
            <person name="Kocsube S."/>
            <person name="Kotiranta H."/>
            <person name="LaButti K.M."/>
            <person name="Lechner B.E."/>
            <person name="Liimatainen K."/>
            <person name="Lipzen A."/>
            <person name="Lukacs Z."/>
            <person name="Mihaltcheva S."/>
            <person name="Morgado L.N."/>
            <person name="Niskanen T."/>
            <person name="Noordeloos M.E."/>
            <person name="Ohm R.A."/>
            <person name="Ortiz-Santana B."/>
            <person name="Ovrebo C."/>
            <person name="Racz N."/>
            <person name="Riley R."/>
            <person name="Savchenko A."/>
            <person name="Shiryaev A."/>
            <person name="Soop K."/>
            <person name="Spirin V."/>
            <person name="Szebenyi C."/>
            <person name="Tomsovsky M."/>
            <person name="Tulloss R.E."/>
            <person name="Uehling J."/>
            <person name="Grigoriev I.V."/>
            <person name="Vagvolgyi C."/>
            <person name="Papp T."/>
            <person name="Martin F.M."/>
            <person name="Miettinen O."/>
            <person name="Hibbett D.S."/>
            <person name="Nagy L.G."/>
        </authorList>
    </citation>
    <scope>NUCLEOTIDE SEQUENCE [LARGE SCALE GENOMIC DNA]</scope>
    <source>
        <strain evidence="4 5">FP101781</strain>
    </source>
</reference>
<dbReference type="Gene3D" id="1.25.40.20">
    <property type="entry name" value="Ankyrin repeat-containing domain"/>
    <property type="match status" value="1"/>
</dbReference>
<comment type="caution">
    <text evidence="4">The sequence shown here is derived from an EMBL/GenBank/DDBJ whole genome shotgun (WGS) entry which is preliminary data.</text>
</comment>
<sequence length="144" mass="15668">ALHAVCCRGAEHIAHLLLDKGANPNILDYDYAVPLAWAAATGNVGLVSKMLACGAEPNLKGGWNDRSALHGCAWENKVEVARTLLKSGADPDARDGEGWTTLHWASRRGVMEIVRCLLSFRANPNIQSTLVRQCFERAFLTCPL</sequence>
<accession>A0A4Y7SVC0</accession>
<evidence type="ECO:0000256" key="3">
    <source>
        <dbReference type="PROSITE-ProRule" id="PRU00023"/>
    </source>
</evidence>
<evidence type="ECO:0000313" key="5">
    <source>
        <dbReference type="Proteomes" id="UP000298030"/>
    </source>
</evidence>
<evidence type="ECO:0000256" key="2">
    <source>
        <dbReference type="ARBA" id="ARBA00023043"/>
    </source>
</evidence>
<dbReference type="EMBL" id="QPFP01000055">
    <property type="protein sequence ID" value="TEB25661.1"/>
    <property type="molecule type" value="Genomic_DNA"/>
</dbReference>
<keyword evidence="5" id="KW-1185">Reference proteome</keyword>
<dbReference type="InterPro" id="IPR036770">
    <property type="entry name" value="Ankyrin_rpt-contain_sf"/>
</dbReference>
<feature type="repeat" description="ANK" evidence="3">
    <location>
        <begin position="1"/>
        <end position="29"/>
    </location>
</feature>
<keyword evidence="1" id="KW-0677">Repeat</keyword>
<dbReference type="OrthoDB" id="194358at2759"/>
<dbReference type="PROSITE" id="PS50297">
    <property type="entry name" value="ANK_REP_REGION"/>
    <property type="match status" value="3"/>
</dbReference>
<evidence type="ECO:0000313" key="4">
    <source>
        <dbReference type="EMBL" id="TEB25661.1"/>
    </source>
</evidence>
<dbReference type="AlphaFoldDB" id="A0A4Y7SVC0"/>